<dbReference type="InterPro" id="IPR011333">
    <property type="entry name" value="SKP1/BTB/POZ_sf"/>
</dbReference>
<evidence type="ECO:0000313" key="4">
    <source>
        <dbReference type="EMBL" id="CAG5096384.1"/>
    </source>
</evidence>
<evidence type="ECO:0000259" key="2">
    <source>
        <dbReference type="PROSITE" id="PS50097"/>
    </source>
</evidence>
<feature type="region of interest" description="Disordered" evidence="1">
    <location>
        <begin position="966"/>
        <end position="1047"/>
    </location>
</feature>
<feature type="compositionally biased region" description="Basic and acidic residues" evidence="1">
    <location>
        <begin position="257"/>
        <end position="275"/>
    </location>
</feature>
<dbReference type="EMBL" id="OU015569">
    <property type="protein sequence ID" value="CAG5096384.1"/>
    <property type="molecule type" value="Genomic_DNA"/>
</dbReference>
<feature type="compositionally biased region" description="Polar residues" evidence="1">
    <location>
        <begin position="836"/>
        <end position="845"/>
    </location>
</feature>
<feature type="compositionally biased region" description="Basic and acidic residues" evidence="1">
    <location>
        <begin position="901"/>
        <end position="913"/>
    </location>
</feature>
<name>A0ABN7SA96_OIKDI</name>
<dbReference type="PROSITE" id="PS51391">
    <property type="entry name" value="CID"/>
    <property type="match status" value="1"/>
</dbReference>
<feature type="compositionally biased region" description="Acidic residues" evidence="1">
    <location>
        <begin position="972"/>
        <end position="991"/>
    </location>
</feature>
<feature type="compositionally biased region" description="Basic and acidic residues" evidence="1">
    <location>
        <begin position="636"/>
        <end position="653"/>
    </location>
</feature>
<sequence length="1086" mass="121523">MPNENGPTLEEKVIEANPDQAFIDNIIRGFGGMLNELRVNSRPHLTTLAILAGEYRAHADQIVDLIEQRLREAPKYRIPVLYLIDHIIKDFPDEYVHHFSTNLVKLFAETFRHSSPDPDRKKLYELRTTWDDVFPPRILYELDSTVKNIDKKWPVRVVKSERSSRTPHSQSSDEFSHSETESETRSSRSRHRQIADEDARKAEEMLNGGASGAGLLPNNNADQTRTRTPSSVSSPNNLRSRPPSTVSEDAPKSTTALDERLSMIERASRAQSREDSDSDDNALVISTPPPTKIKEKKKKTSSNKLKKAPSAGRVSHPSSGISSPVSQFTSLSAHKSRGLNEILNGLPNRRTSILERPGAGAQQTSSTGVITTTRAIQTSQYTRDMAVLTEPVGKKDASTQKKLRKPKQAHFGHQFSQRAFKVAAGVQATRSTKDAETQYLAGDSEDITLSRDFESRAMIYEYLDKQTKSAKNCIMSMLLNKQMYDDPSCDLTLVCSDGQLKAHKIILAVVSDYVASESCMSNEVHIPKLGTSHLQKMINYIYRQFYGPFENNDDVADFVKGVGVLKIRMLDATVASLKEGIQQGKSYKSYYISGTEIQSPDLLRSAMAAQVTPQASDLDDDALMAIAEEIVVPEDKKNEKRVTPKLSKADPNKENTPTARTRRSRAIIPPKDSDDSSGPEDRNAVKSRVLKKRKQEPAKPSQSEERSKRFRKDKTPDRASETPSRPQRSRSRVSQPVEDKPTPKRQETPKGRPSRREAPKTTSPKIEDFVPESFKFLSHVKLDESEVKAGQKQYPQKDLDTQTESTSKRSKKSKEVISSDSESDGVEPAPPRAATKSASAPSINTRPKRRLSRQPQTEETAKEDRLSLAAQVVVKQEPPEKATPSRATRVSLRASRAQKSNPEESSKDADEKLPTPVPPKSETRSTRSKSPAIAALKKEVDLSQIKKEYISPNTVIKLEAGLVESPKPLLPELDEENSDEIKEENEEETVETEIKPEKPKTEGRATRRRTMPAISKSVKPVATRAPSTPKPQPTRQTQNKFKLPFTTDNYPVEVEEKLKMPTEEFIELTGYLSRSQYLEAYLRSKL</sequence>
<feature type="compositionally biased region" description="Basic residues" evidence="1">
    <location>
        <begin position="294"/>
        <end position="307"/>
    </location>
</feature>
<organism evidence="4 5">
    <name type="scientific">Oikopleura dioica</name>
    <name type="common">Tunicate</name>
    <dbReference type="NCBI Taxonomy" id="34765"/>
    <lineage>
        <taxon>Eukaryota</taxon>
        <taxon>Metazoa</taxon>
        <taxon>Chordata</taxon>
        <taxon>Tunicata</taxon>
        <taxon>Appendicularia</taxon>
        <taxon>Copelata</taxon>
        <taxon>Oikopleuridae</taxon>
        <taxon>Oikopleura</taxon>
    </lineage>
</organism>
<gene>
    <name evidence="4" type="ORF">OKIOD_LOCUS6150</name>
</gene>
<reference evidence="4 5" key="1">
    <citation type="submission" date="2021-04" db="EMBL/GenBank/DDBJ databases">
        <authorList>
            <person name="Bliznina A."/>
        </authorList>
    </citation>
    <scope>NUCLEOTIDE SEQUENCE [LARGE SCALE GENOMIC DNA]</scope>
</reference>
<dbReference type="InterPro" id="IPR047415">
    <property type="entry name" value="Pcf11_CID"/>
</dbReference>
<feature type="compositionally biased region" description="Basic and acidic residues" evidence="1">
    <location>
        <begin position="702"/>
        <end position="720"/>
    </location>
</feature>
<feature type="compositionally biased region" description="Basic and acidic residues" evidence="1">
    <location>
        <begin position="785"/>
        <end position="800"/>
    </location>
</feature>
<feature type="compositionally biased region" description="Basic and acidic residues" evidence="1">
    <location>
        <begin position="737"/>
        <end position="759"/>
    </location>
</feature>
<dbReference type="SMART" id="SM00582">
    <property type="entry name" value="RPR"/>
    <property type="match status" value="1"/>
</dbReference>
<dbReference type="SUPFAM" id="SSF48464">
    <property type="entry name" value="ENTH/VHS domain"/>
    <property type="match status" value="1"/>
</dbReference>
<dbReference type="PROSITE" id="PS50097">
    <property type="entry name" value="BTB"/>
    <property type="match status" value="1"/>
</dbReference>
<dbReference type="Gene3D" id="3.30.710.10">
    <property type="entry name" value="Potassium Channel Kv1.1, Chain A"/>
    <property type="match status" value="1"/>
</dbReference>
<accession>A0ABN7SA96</accession>
<dbReference type="InterPro" id="IPR000210">
    <property type="entry name" value="BTB/POZ_dom"/>
</dbReference>
<feature type="compositionally biased region" description="Basic and acidic residues" evidence="1">
    <location>
        <begin position="174"/>
        <end position="186"/>
    </location>
</feature>
<dbReference type="Gene3D" id="1.25.40.90">
    <property type="match status" value="1"/>
</dbReference>
<feature type="compositionally biased region" description="Basic and acidic residues" evidence="1">
    <location>
        <begin position="992"/>
        <end position="1005"/>
    </location>
</feature>
<dbReference type="InterPro" id="IPR045154">
    <property type="entry name" value="PCF11-like"/>
</dbReference>
<feature type="domain" description="CID" evidence="3">
    <location>
        <begin position="18"/>
        <end position="150"/>
    </location>
</feature>
<protein>
    <submittedName>
        <fullName evidence="4">Oidioi.mRNA.OKI2018_I69.XSR.g14592.t1.cds</fullName>
    </submittedName>
</protein>
<feature type="region of interest" description="Disordered" evidence="1">
    <location>
        <begin position="636"/>
        <end position="772"/>
    </location>
</feature>
<feature type="compositionally biased region" description="Basic and acidic residues" evidence="1">
    <location>
        <begin position="671"/>
        <end position="684"/>
    </location>
</feature>
<dbReference type="PANTHER" id="PTHR15921:SF3">
    <property type="entry name" value="PRE-MRNA CLEAVAGE COMPLEX 2 PROTEIN PCF11"/>
    <property type="match status" value="1"/>
</dbReference>
<dbReference type="CDD" id="cd16982">
    <property type="entry name" value="CID_Pcf11"/>
    <property type="match status" value="1"/>
</dbReference>
<dbReference type="Pfam" id="PF04818">
    <property type="entry name" value="CID"/>
    <property type="match status" value="1"/>
</dbReference>
<proteinExistence type="predicted"/>
<feature type="compositionally biased region" description="Low complexity" evidence="1">
    <location>
        <begin position="226"/>
        <end position="244"/>
    </location>
</feature>
<evidence type="ECO:0000256" key="1">
    <source>
        <dbReference type="SAM" id="MobiDB-lite"/>
    </source>
</evidence>
<dbReference type="Pfam" id="PF00651">
    <property type="entry name" value="BTB"/>
    <property type="match status" value="1"/>
</dbReference>
<dbReference type="SUPFAM" id="SSF54695">
    <property type="entry name" value="POZ domain"/>
    <property type="match status" value="1"/>
</dbReference>
<feature type="region of interest" description="Disordered" evidence="1">
    <location>
        <begin position="208"/>
        <end position="326"/>
    </location>
</feature>
<feature type="compositionally biased region" description="Low complexity" evidence="1">
    <location>
        <begin position="314"/>
        <end position="326"/>
    </location>
</feature>
<feature type="region of interest" description="Disordered" evidence="1">
    <location>
        <begin position="785"/>
        <end position="932"/>
    </location>
</feature>
<keyword evidence="5" id="KW-1185">Reference proteome</keyword>
<dbReference type="Proteomes" id="UP001158576">
    <property type="component" value="Chromosome XSR"/>
</dbReference>
<evidence type="ECO:0000313" key="5">
    <source>
        <dbReference type="Proteomes" id="UP001158576"/>
    </source>
</evidence>
<dbReference type="InterPro" id="IPR006569">
    <property type="entry name" value="CID_dom"/>
</dbReference>
<evidence type="ECO:0000259" key="3">
    <source>
        <dbReference type="PROSITE" id="PS51391"/>
    </source>
</evidence>
<dbReference type="InterPro" id="IPR008942">
    <property type="entry name" value="ENTH_VHS"/>
</dbReference>
<feature type="region of interest" description="Disordered" evidence="1">
    <location>
        <begin position="157"/>
        <end position="195"/>
    </location>
</feature>
<dbReference type="PANTHER" id="PTHR15921">
    <property type="entry name" value="PRE-MRNA CLEAVAGE COMPLEX II"/>
    <property type="match status" value="1"/>
</dbReference>
<feature type="domain" description="BTB" evidence="2">
    <location>
        <begin position="489"/>
        <end position="542"/>
    </location>
</feature>